<gene>
    <name evidence="6" type="ORF">HNP71_001588</name>
</gene>
<comment type="similarity">
    <text evidence="2">Belongs to the bacterial solute-binding protein SsuA/TauA family.</text>
</comment>
<evidence type="ECO:0000313" key="6">
    <source>
        <dbReference type="EMBL" id="MBB5373328.1"/>
    </source>
</evidence>
<proteinExistence type="inferred from homology"/>
<evidence type="ECO:0000256" key="1">
    <source>
        <dbReference type="ARBA" id="ARBA00004418"/>
    </source>
</evidence>
<comment type="subcellular location">
    <subcellularLocation>
        <location evidence="1">Periplasm</location>
    </subcellularLocation>
</comment>
<reference evidence="6 7" key="1">
    <citation type="submission" date="2020-08" db="EMBL/GenBank/DDBJ databases">
        <title>Genomic Encyclopedia of Type Strains, Phase IV (KMG-IV): sequencing the most valuable type-strain genomes for metagenomic binning, comparative biology and taxonomic classification.</title>
        <authorList>
            <person name="Goeker M."/>
        </authorList>
    </citation>
    <scope>NUCLEOTIDE SEQUENCE [LARGE SCALE GENOMIC DNA]</scope>
    <source>
        <strain evidence="6 7">DSM 27026</strain>
    </source>
</reference>
<dbReference type="InterPro" id="IPR015168">
    <property type="entry name" value="SsuA/THI5"/>
</dbReference>
<dbReference type="SUPFAM" id="SSF53850">
    <property type="entry name" value="Periplasmic binding protein-like II"/>
    <property type="match status" value="1"/>
</dbReference>
<keyword evidence="7" id="KW-1185">Reference proteome</keyword>
<evidence type="ECO:0000259" key="5">
    <source>
        <dbReference type="Pfam" id="PF09084"/>
    </source>
</evidence>
<evidence type="ECO:0000313" key="7">
    <source>
        <dbReference type="Proteomes" id="UP000553706"/>
    </source>
</evidence>
<protein>
    <submittedName>
        <fullName evidence="6">NitT/TauT family transport system substrate-binding protein</fullName>
    </submittedName>
</protein>
<feature type="signal peptide" evidence="4">
    <location>
        <begin position="1"/>
        <end position="38"/>
    </location>
</feature>
<dbReference type="Proteomes" id="UP000553706">
    <property type="component" value="Unassembled WGS sequence"/>
</dbReference>
<dbReference type="RefSeq" id="WP_183266343.1">
    <property type="nucleotide sequence ID" value="NZ_JACHFJ010000006.1"/>
</dbReference>
<sequence>MTSLRSGVSRALRSLRRALLGAATALTMLAGGSASALAATKLNLGIVPWIGYGPIYVAAAKGFFAAHGVDVNLVNFDDPSAIPGAIYSGQVGAGTLTYDQVIGTNAKGWHLKVVMPIDYSAGADAMLSTDDITSVSQLKGMKVAYAPLTPSDFLLGYALKQVGLSKSDITSINVPAEGVPGVMVGGSTKVGVTYEPSVTGIVQADGGKKFHVLFSSKQAPGLITDVIVVTPKTIKADPVMITGFIQAFIEGEDYMKSSPDDAAAIIGKALGEDGAIAEAQLSGVQNPDLAAMPTVLAKSDKLPSFWVSGPVIGDLLKSEGQISAAPPIADTYDASFVNALAGVK</sequence>
<name>A0A840VBQ1_9PROT</name>
<evidence type="ECO:0000256" key="4">
    <source>
        <dbReference type="SAM" id="SignalP"/>
    </source>
</evidence>
<feature type="domain" description="SsuA/THI5-like" evidence="5">
    <location>
        <begin position="53"/>
        <end position="262"/>
    </location>
</feature>
<organism evidence="6 7">
    <name type="scientific">Acidocella aromatica</name>
    <dbReference type="NCBI Taxonomy" id="1303579"/>
    <lineage>
        <taxon>Bacteria</taxon>
        <taxon>Pseudomonadati</taxon>
        <taxon>Pseudomonadota</taxon>
        <taxon>Alphaproteobacteria</taxon>
        <taxon>Acetobacterales</taxon>
        <taxon>Acidocellaceae</taxon>
        <taxon>Acidocella</taxon>
    </lineage>
</organism>
<accession>A0A840VBQ1</accession>
<dbReference type="PANTHER" id="PTHR30024">
    <property type="entry name" value="ALIPHATIC SULFONATES-BINDING PROTEIN-RELATED"/>
    <property type="match status" value="1"/>
</dbReference>
<dbReference type="EMBL" id="JACHFJ010000006">
    <property type="protein sequence ID" value="MBB5373328.1"/>
    <property type="molecule type" value="Genomic_DNA"/>
</dbReference>
<evidence type="ECO:0000256" key="2">
    <source>
        <dbReference type="ARBA" id="ARBA00010742"/>
    </source>
</evidence>
<dbReference type="Pfam" id="PF09084">
    <property type="entry name" value="NMT1"/>
    <property type="match status" value="1"/>
</dbReference>
<keyword evidence="3 4" id="KW-0732">Signal</keyword>
<evidence type="ECO:0000256" key="3">
    <source>
        <dbReference type="ARBA" id="ARBA00022729"/>
    </source>
</evidence>
<dbReference type="Gene3D" id="3.40.190.10">
    <property type="entry name" value="Periplasmic binding protein-like II"/>
    <property type="match status" value="2"/>
</dbReference>
<comment type="caution">
    <text evidence="6">The sequence shown here is derived from an EMBL/GenBank/DDBJ whole genome shotgun (WGS) entry which is preliminary data.</text>
</comment>
<feature type="chain" id="PRO_5032402781" evidence="4">
    <location>
        <begin position="39"/>
        <end position="344"/>
    </location>
</feature>
<dbReference type="GO" id="GO:0042597">
    <property type="term" value="C:periplasmic space"/>
    <property type="evidence" value="ECO:0007669"/>
    <property type="project" value="UniProtKB-SubCell"/>
</dbReference>
<dbReference type="PANTHER" id="PTHR30024:SF47">
    <property type="entry name" value="TAURINE-BINDING PERIPLASMIC PROTEIN"/>
    <property type="match status" value="1"/>
</dbReference>
<dbReference type="AlphaFoldDB" id="A0A840VBQ1"/>